<dbReference type="Proteomes" id="UP000460298">
    <property type="component" value="Unassembled WGS sequence"/>
</dbReference>
<dbReference type="InterPro" id="IPR023005">
    <property type="entry name" value="Nucleoside_diP_kinase_AS"/>
</dbReference>
<keyword evidence="9 12" id="KW-0067">ATP-binding</keyword>
<comment type="similarity">
    <text evidence="2 12 13 14">Belongs to the NDK family.</text>
</comment>
<keyword evidence="8 12" id="KW-0418">Kinase</keyword>
<evidence type="ECO:0000256" key="6">
    <source>
        <dbReference type="ARBA" id="ARBA00022723"/>
    </source>
</evidence>
<dbReference type="EMBL" id="WBUI01000021">
    <property type="protein sequence ID" value="KAB2930395.1"/>
    <property type="molecule type" value="Genomic_DNA"/>
</dbReference>
<evidence type="ECO:0000256" key="11">
    <source>
        <dbReference type="ARBA" id="ARBA00023080"/>
    </source>
</evidence>
<dbReference type="PANTHER" id="PTHR46161">
    <property type="entry name" value="NUCLEOSIDE DIPHOSPHATE KINASE"/>
    <property type="match status" value="1"/>
</dbReference>
<keyword evidence="11 12" id="KW-0546">Nucleotide metabolism</keyword>
<evidence type="ECO:0000256" key="7">
    <source>
        <dbReference type="ARBA" id="ARBA00022741"/>
    </source>
</evidence>
<protein>
    <recommendedName>
        <fullName evidence="12 15">Nucleoside diphosphate kinase</fullName>
        <shortName evidence="12">NDK</shortName>
        <shortName evidence="12">NDP kinase</shortName>
        <ecNumber evidence="12 15">2.7.4.6</ecNumber>
    </recommendedName>
    <alternativeName>
        <fullName evidence="12">Nucleoside-2-P kinase</fullName>
    </alternativeName>
</protein>
<gene>
    <name evidence="12" type="primary">ndk</name>
    <name evidence="17" type="ORF">F9K24_17175</name>
</gene>
<dbReference type="GO" id="GO:0006241">
    <property type="term" value="P:CTP biosynthetic process"/>
    <property type="evidence" value="ECO:0007669"/>
    <property type="project" value="UniProtKB-UniRule"/>
</dbReference>
<evidence type="ECO:0000256" key="4">
    <source>
        <dbReference type="ARBA" id="ARBA00022553"/>
    </source>
</evidence>
<comment type="caution">
    <text evidence="17">The sequence shown here is derived from an EMBL/GenBank/DDBJ whole genome shotgun (WGS) entry which is preliminary data.</text>
</comment>
<dbReference type="PRINTS" id="PR01243">
    <property type="entry name" value="NUCDPKINASE"/>
</dbReference>
<keyword evidence="5 12" id="KW-0808">Transferase</keyword>
<keyword evidence="7 12" id="KW-0547">Nucleotide-binding</keyword>
<dbReference type="InterPro" id="IPR036850">
    <property type="entry name" value="NDK-like_dom_sf"/>
</dbReference>
<keyword evidence="3 12" id="KW-0963">Cytoplasm</keyword>
<comment type="cofactor">
    <cofactor evidence="1 12">
        <name>Mg(2+)</name>
        <dbReference type="ChEBI" id="CHEBI:18420"/>
    </cofactor>
</comment>
<evidence type="ECO:0000256" key="8">
    <source>
        <dbReference type="ARBA" id="ARBA00022777"/>
    </source>
</evidence>
<feature type="binding site" evidence="12 13">
    <location>
        <position position="102"/>
    </location>
    <ligand>
        <name>ATP</name>
        <dbReference type="ChEBI" id="CHEBI:30616"/>
    </ligand>
</feature>
<dbReference type="AlphaFoldDB" id="A0A833GZ86"/>
<dbReference type="InterPro" id="IPR034907">
    <property type="entry name" value="NDK-like_dom"/>
</dbReference>
<evidence type="ECO:0000256" key="5">
    <source>
        <dbReference type="ARBA" id="ARBA00022679"/>
    </source>
</evidence>
<dbReference type="GO" id="GO:0005737">
    <property type="term" value="C:cytoplasm"/>
    <property type="evidence" value="ECO:0007669"/>
    <property type="project" value="UniProtKB-SubCell"/>
</dbReference>
<feature type="binding site" evidence="12 13">
    <location>
        <position position="57"/>
    </location>
    <ligand>
        <name>ATP</name>
        <dbReference type="ChEBI" id="CHEBI:30616"/>
    </ligand>
</feature>
<dbReference type="NCBIfam" id="NF001908">
    <property type="entry name" value="PRK00668.1"/>
    <property type="match status" value="1"/>
</dbReference>
<evidence type="ECO:0000259" key="16">
    <source>
        <dbReference type="SMART" id="SM00562"/>
    </source>
</evidence>
<evidence type="ECO:0000256" key="1">
    <source>
        <dbReference type="ARBA" id="ARBA00001946"/>
    </source>
</evidence>
<evidence type="ECO:0000313" key="18">
    <source>
        <dbReference type="Proteomes" id="UP000460298"/>
    </source>
</evidence>
<dbReference type="Gene3D" id="3.30.70.141">
    <property type="entry name" value="Nucleoside diphosphate kinase-like domain"/>
    <property type="match status" value="1"/>
</dbReference>
<keyword evidence="10 12" id="KW-0460">Magnesium</keyword>
<feature type="binding site" evidence="12 13">
    <location>
        <position position="112"/>
    </location>
    <ligand>
        <name>ATP</name>
        <dbReference type="ChEBI" id="CHEBI:30616"/>
    </ligand>
</feature>
<dbReference type="EC" id="2.7.4.6" evidence="12 15"/>
<dbReference type="GO" id="GO:0004550">
    <property type="term" value="F:nucleoside diphosphate kinase activity"/>
    <property type="evidence" value="ECO:0007669"/>
    <property type="project" value="UniProtKB-UniRule"/>
</dbReference>
<feature type="binding site" evidence="12 13">
    <location>
        <position position="85"/>
    </location>
    <ligand>
        <name>ATP</name>
        <dbReference type="ChEBI" id="CHEBI:30616"/>
    </ligand>
</feature>
<evidence type="ECO:0000256" key="13">
    <source>
        <dbReference type="PROSITE-ProRule" id="PRU00706"/>
    </source>
</evidence>
<evidence type="ECO:0000256" key="10">
    <source>
        <dbReference type="ARBA" id="ARBA00022842"/>
    </source>
</evidence>
<dbReference type="SMART" id="SM00562">
    <property type="entry name" value="NDK"/>
    <property type="match status" value="1"/>
</dbReference>
<feature type="domain" description="Nucleoside diphosphate kinase-like" evidence="16">
    <location>
        <begin position="1"/>
        <end position="138"/>
    </location>
</feature>
<dbReference type="FunFam" id="3.30.70.141:FF:000017">
    <property type="entry name" value="Nucleoside diphosphate kinase"/>
    <property type="match status" value="1"/>
</dbReference>
<evidence type="ECO:0000256" key="15">
    <source>
        <dbReference type="RuleBase" id="RU004013"/>
    </source>
</evidence>
<organism evidence="17 18">
    <name type="scientific">Leptonema illini</name>
    <dbReference type="NCBI Taxonomy" id="183"/>
    <lineage>
        <taxon>Bacteria</taxon>
        <taxon>Pseudomonadati</taxon>
        <taxon>Spirochaetota</taxon>
        <taxon>Spirochaetia</taxon>
        <taxon>Leptospirales</taxon>
        <taxon>Leptospiraceae</taxon>
        <taxon>Leptonema</taxon>
    </lineage>
</organism>
<comment type="subunit">
    <text evidence="12">Homotetramer.</text>
</comment>
<keyword evidence="6 12" id="KW-0479">Metal-binding</keyword>
<dbReference type="Pfam" id="PF00334">
    <property type="entry name" value="NDK"/>
    <property type="match status" value="1"/>
</dbReference>
<evidence type="ECO:0000256" key="2">
    <source>
        <dbReference type="ARBA" id="ARBA00008142"/>
    </source>
</evidence>
<feature type="binding site" evidence="12 13">
    <location>
        <position position="91"/>
    </location>
    <ligand>
        <name>ATP</name>
        <dbReference type="ChEBI" id="CHEBI:30616"/>
    </ligand>
</feature>
<feature type="binding site" evidence="12 13">
    <location>
        <position position="9"/>
    </location>
    <ligand>
        <name>ATP</name>
        <dbReference type="ChEBI" id="CHEBI:30616"/>
    </ligand>
</feature>
<evidence type="ECO:0000313" key="17">
    <source>
        <dbReference type="EMBL" id="KAB2930395.1"/>
    </source>
</evidence>
<dbReference type="CDD" id="cd04413">
    <property type="entry name" value="NDPk_I"/>
    <property type="match status" value="1"/>
</dbReference>
<dbReference type="OrthoDB" id="9801161at2"/>
<evidence type="ECO:0000256" key="3">
    <source>
        <dbReference type="ARBA" id="ARBA00022490"/>
    </source>
</evidence>
<sequence>MERTFIILKPDALESKNAGNILARIEAEGFRVLGLKLIQMSADDAGRFYAVHKERPFYGDLCKYMSSGPVIVAALEAAGAVQKWRDLIGATDPAQAAPNTIRKLYAKSKEANAVHGSDSVENAKIEIAFFFSERELVG</sequence>
<feature type="active site" description="Pros-phosphohistidine intermediate" evidence="12 13">
    <location>
        <position position="115"/>
    </location>
</feature>
<dbReference type="PANTHER" id="PTHR46161:SF3">
    <property type="entry name" value="NUCLEOSIDE DIPHOSPHATE KINASE DDB_G0292928-RELATED"/>
    <property type="match status" value="1"/>
</dbReference>
<comment type="catalytic activity">
    <reaction evidence="12">
        <text>a ribonucleoside 5'-diphosphate + ATP = a ribonucleoside 5'-triphosphate + ADP</text>
        <dbReference type="Rhea" id="RHEA:18113"/>
        <dbReference type="ChEBI" id="CHEBI:30616"/>
        <dbReference type="ChEBI" id="CHEBI:57930"/>
        <dbReference type="ChEBI" id="CHEBI:61557"/>
        <dbReference type="ChEBI" id="CHEBI:456216"/>
        <dbReference type="EC" id="2.7.4.6"/>
    </reaction>
</comment>
<dbReference type="GO" id="GO:0005524">
    <property type="term" value="F:ATP binding"/>
    <property type="evidence" value="ECO:0007669"/>
    <property type="project" value="UniProtKB-UniRule"/>
</dbReference>
<proteinExistence type="inferred from homology"/>
<dbReference type="GO" id="GO:0006183">
    <property type="term" value="P:GTP biosynthetic process"/>
    <property type="evidence" value="ECO:0007669"/>
    <property type="project" value="UniProtKB-UniRule"/>
</dbReference>
<dbReference type="InterPro" id="IPR001564">
    <property type="entry name" value="Nucleoside_diP_kinase"/>
</dbReference>
<comment type="catalytic activity">
    <reaction evidence="12 15">
        <text>a 2'-deoxyribonucleoside 5'-diphosphate + ATP = a 2'-deoxyribonucleoside 5'-triphosphate + ADP</text>
        <dbReference type="Rhea" id="RHEA:44640"/>
        <dbReference type="ChEBI" id="CHEBI:30616"/>
        <dbReference type="ChEBI" id="CHEBI:61560"/>
        <dbReference type="ChEBI" id="CHEBI:73316"/>
        <dbReference type="ChEBI" id="CHEBI:456216"/>
        <dbReference type="EC" id="2.7.4.6"/>
    </reaction>
</comment>
<name>A0A833GZ86_9LEPT</name>
<comment type="subcellular location">
    <subcellularLocation>
        <location evidence="12">Cytoplasm</location>
    </subcellularLocation>
</comment>
<accession>A0A833GZ86</accession>
<evidence type="ECO:0000256" key="12">
    <source>
        <dbReference type="HAMAP-Rule" id="MF_00451"/>
    </source>
</evidence>
<evidence type="ECO:0000256" key="14">
    <source>
        <dbReference type="RuleBase" id="RU004011"/>
    </source>
</evidence>
<dbReference type="PROSITE" id="PS00469">
    <property type="entry name" value="NDPK"/>
    <property type="match status" value="1"/>
</dbReference>
<dbReference type="GO" id="GO:0006228">
    <property type="term" value="P:UTP biosynthetic process"/>
    <property type="evidence" value="ECO:0007669"/>
    <property type="project" value="UniProtKB-UniRule"/>
</dbReference>
<evidence type="ECO:0000256" key="9">
    <source>
        <dbReference type="ARBA" id="ARBA00022840"/>
    </source>
</evidence>
<keyword evidence="4 12" id="KW-0597">Phosphoprotein</keyword>
<dbReference type="HAMAP" id="MF_00451">
    <property type="entry name" value="NDP_kinase"/>
    <property type="match status" value="1"/>
</dbReference>
<reference evidence="17 18" key="1">
    <citation type="submission" date="2019-10" db="EMBL/GenBank/DDBJ databases">
        <title>Extracellular Electron Transfer in a Candidatus Methanoperedens spp. Enrichment Culture.</title>
        <authorList>
            <person name="Berger S."/>
            <person name="Rangel Shaw D."/>
            <person name="Berben T."/>
            <person name="In 'T Zandt M."/>
            <person name="Frank J."/>
            <person name="Reimann J."/>
            <person name="Jetten M.S.M."/>
            <person name="Welte C.U."/>
        </authorList>
    </citation>
    <scope>NUCLEOTIDE SEQUENCE [LARGE SCALE GENOMIC DNA]</scope>
    <source>
        <strain evidence="17">SB12</strain>
    </source>
</reference>
<dbReference type="SUPFAM" id="SSF54919">
    <property type="entry name" value="Nucleoside diphosphate kinase, NDK"/>
    <property type="match status" value="1"/>
</dbReference>
<dbReference type="PROSITE" id="PS51374">
    <property type="entry name" value="NDPK_LIKE"/>
    <property type="match status" value="1"/>
</dbReference>
<dbReference type="GO" id="GO:0046872">
    <property type="term" value="F:metal ion binding"/>
    <property type="evidence" value="ECO:0007669"/>
    <property type="project" value="UniProtKB-KW"/>
</dbReference>
<dbReference type="RefSeq" id="WP_002771253.1">
    <property type="nucleotide sequence ID" value="NZ_JQDG01000082.1"/>
</dbReference>
<comment type="function">
    <text evidence="12">Major role in the synthesis of nucleoside triphosphates other than ATP. The ATP gamma phosphate is transferred to the NDP beta phosphate via a ping-pong mechanism, using a phosphorylated active-site intermediate.</text>
</comment>